<proteinExistence type="predicted"/>
<evidence type="ECO:0000313" key="4">
    <source>
        <dbReference type="Proteomes" id="UP000030588"/>
    </source>
</evidence>
<keyword evidence="5" id="KW-1185">Reference proteome</keyword>
<dbReference type="Pfam" id="PF01717">
    <property type="entry name" value="Meth_synt_2"/>
    <property type="match status" value="1"/>
</dbReference>
<dbReference type="PANTHER" id="PTHR43844:SF1">
    <property type="entry name" value="METHIONINE SYNTHASE"/>
    <property type="match status" value="1"/>
</dbReference>
<reference evidence="3 5" key="3">
    <citation type="submission" date="2020-03" db="EMBL/GenBank/DDBJ databases">
        <title>Bacillus aquiflavi sp. nov., isolated from yellow water of strong flavor Chinese baijiu in Yibin region of China.</title>
        <authorList>
            <person name="Xie J."/>
        </authorList>
    </citation>
    <scope>NUCLEOTIDE SEQUENCE [LARGE SCALE GENOMIC DNA]</scope>
    <source>
        <strain evidence="3 5">Gsoil 114</strain>
    </source>
</reference>
<dbReference type="RefSeq" id="WP_025730823.1">
    <property type="nucleotide sequence ID" value="NZ_JAAIWK010000031.1"/>
</dbReference>
<dbReference type="SUPFAM" id="SSF51726">
    <property type="entry name" value="UROD/MetE-like"/>
    <property type="match status" value="1"/>
</dbReference>
<comment type="caution">
    <text evidence="2">The sequence shown here is derived from an EMBL/GenBank/DDBJ whole genome shotgun (WGS) entry which is preliminary data.</text>
</comment>
<dbReference type="Gene3D" id="3.20.20.210">
    <property type="match status" value="1"/>
</dbReference>
<reference evidence="3 5" key="2">
    <citation type="submission" date="2020-02" db="EMBL/GenBank/DDBJ databases">
        <authorList>
            <person name="Feng H."/>
        </authorList>
    </citation>
    <scope>NUCLEOTIDE SEQUENCE [LARGE SCALE GENOMIC DNA]</scope>
    <source>
        <strain evidence="3 5">Gsoil 114</strain>
    </source>
</reference>
<dbReference type="GO" id="GO:0009086">
    <property type="term" value="P:methionine biosynthetic process"/>
    <property type="evidence" value="ECO:0007669"/>
    <property type="project" value="InterPro"/>
</dbReference>
<dbReference type="GO" id="GO:0003871">
    <property type="term" value="F:5-methyltetrahydropteroyltriglutamate-homocysteine S-methyltransferase activity"/>
    <property type="evidence" value="ECO:0007669"/>
    <property type="project" value="UniProtKB-EC"/>
</dbReference>
<accession>A0A0A6VCU8</accession>
<dbReference type="CDD" id="cd03311">
    <property type="entry name" value="CIMS_C_terminal_like"/>
    <property type="match status" value="1"/>
</dbReference>
<evidence type="ECO:0000313" key="3">
    <source>
        <dbReference type="EMBL" id="NEY21314.1"/>
    </source>
</evidence>
<dbReference type="GO" id="GO:0008270">
    <property type="term" value="F:zinc ion binding"/>
    <property type="evidence" value="ECO:0007669"/>
    <property type="project" value="InterPro"/>
</dbReference>
<protein>
    <submittedName>
        <fullName evidence="3">5-methyltetrahydropteroyltriglutamate--homocysteine S-methyltransferase</fullName>
    </submittedName>
    <submittedName>
        <fullName evidence="2">5-methyltetrahydropteroyltriglutamate--homocysteine methyltransferase</fullName>
        <ecNumber evidence="2 3">2.1.1.14</ecNumber>
    </submittedName>
</protein>
<evidence type="ECO:0000313" key="2">
    <source>
        <dbReference type="EMBL" id="KHD86125.1"/>
    </source>
</evidence>
<dbReference type="Proteomes" id="UP000030588">
    <property type="component" value="Unassembled WGS sequence"/>
</dbReference>
<dbReference type="PANTHER" id="PTHR43844">
    <property type="entry name" value="METHIONINE SYNTHASE"/>
    <property type="match status" value="1"/>
</dbReference>
<name>A0A0A6VCU8_9BACI</name>
<dbReference type="STRING" id="363870.NG54_05070"/>
<evidence type="ECO:0000259" key="1">
    <source>
        <dbReference type="Pfam" id="PF01717"/>
    </source>
</evidence>
<dbReference type="NCBIfam" id="NF005085">
    <property type="entry name" value="PRK06520.1"/>
    <property type="match status" value="1"/>
</dbReference>
<dbReference type="EMBL" id="JAAIWK010000031">
    <property type="protein sequence ID" value="NEY21314.1"/>
    <property type="molecule type" value="Genomic_DNA"/>
</dbReference>
<evidence type="ECO:0000313" key="5">
    <source>
        <dbReference type="Proteomes" id="UP000476934"/>
    </source>
</evidence>
<dbReference type="InterPro" id="IPR002629">
    <property type="entry name" value="Met_Synth_C/arc"/>
</dbReference>
<sequence>MTIQPALQSLKRTLPPFRADHVGSLLRPERLKKARLDKENGIISADQLTAIENEEIRRIVEKQKEAGVLAITDGEFRRSWWHFDFLEGLTGIEGFDKEHGLKFHHIETRGHGIRVTEKIDFPDDHPFLEHFKFLKEAIGENEDGFIAKQTIPSLSLLSRPAIINRDIYPDLDEYYDDLAKAYKKAVHAFYHLGCRYLQIDDTNWGFLADPKNREALKGTESDAEDVARRCAQALNKALEDKPADLIVTMHICRGNYASSWAFSGGYEPVAEILFNQINVDGYFLEYDSERSGDFKPLRFVTRKDLHIVLGLITSKSAELEDIENIKARIQEASQFVPLEQLALSPQCGFASTEEGNLLTEEEQWEKLKWVKKIADDVWK</sequence>
<organism evidence="2 4">
    <name type="scientific">Heyndrickxia ginsengihumi</name>
    <dbReference type="NCBI Taxonomy" id="363870"/>
    <lineage>
        <taxon>Bacteria</taxon>
        <taxon>Bacillati</taxon>
        <taxon>Bacillota</taxon>
        <taxon>Bacilli</taxon>
        <taxon>Bacillales</taxon>
        <taxon>Bacillaceae</taxon>
        <taxon>Heyndrickxia</taxon>
    </lineage>
</organism>
<keyword evidence="2" id="KW-0808">Transferase</keyword>
<dbReference type="GO" id="GO:0032259">
    <property type="term" value="P:methylation"/>
    <property type="evidence" value="ECO:0007669"/>
    <property type="project" value="UniProtKB-KW"/>
</dbReference>
<keyword evidence="2" id="KW-0489">Methyltransferase</keyword>
<gene>
    <name evidence="3" type="ORF">G4D61_15315</name>
    <name evidence="2" type="ORF">NG54_05070</name>
</gene>
<dbReference type="EC" id="2.1.1.14" evidence="2 3"/>
<feature type="domain" description="Cobalamin-independent methionine synthase MetE C-terminal/archaeal" evidence="1">
    <location>
        <begin position="170"/>
        <end position="353"/>
    </location>
</feature>
<dbReference type="InterPro" id="IPR038071">
    <property type="entry name" value="UROD/MetE-like_sf"/>
</dbReference>
<dbReference type="AlphaFoldDB" id="A0A0A6VCU8"/>
<reference evidence="2 4" key="1">
    <citation type="submission" date="2014-10" db="EMBL/GenBank/DDBJ databases">
        <title>Draft genome of phytase producing Bacillus ginsengihumi strain M2.11.</title>
        <authorList>
            <person name="Toymentseva A."/>
            <person name="Boulygina E.A."/>
            <person name="Kazakov S.V."/>
            <person name="Kayumov I."/>
            <person name="Suleimanova A.D."/>
            <person name="Mardanova A.M."/>
            <person name="Maria S.N."/>
            <person name="Sergey M.Y."/>
            <person name="Sharipova M.R."/>
        </authorList>
    </citation>
    <scope>NUCLEOTIDE SEQUENCE [LARGE SCALE GENOMIC DNA]</scope>
    <source>
        <strain evidence="2 4">M2.11</strain>
    </source>
</reference>
<dbReference type="EMBL" id="JRUN01000010">
    <property type="protein sequence ID" value="KHD86125.1"/>
    <property type="molecule type" value="Genomic_DNA"/>
</dbReference>
<dbReference type="Proteomes" id="UP000476934">
    <property type="component" value="Unassembled WGS sequence"/>
</dbReference>
<dbReference type="OrthoDB" id="6430685at2"/>